<sequence length="244" mass="26878">MYVCVRFCLCVCACLCALIAVTVVDVGVLTTERNVGTLEIKGAIRIREHDSTVDDFSYSLVSNTTFRLLYPPGVLGKFRTWVLIPKTIAILNIVLYKEPDLNGKEYPCWAKVIGWLIVALPISVIPTWFLYKYCSQGGFYMLKLNMRPSPDWGPARKEDRIERYSADSLGIHKIQCLPESSSVNGLANAVQHASSLSTINSYVPNSVSGSMTSFNNAASSVTLPTANDINLNTKSNVVKSESIL</sequence>
<accession>A0A0L8I517</accession>
<keyword evidence="1" id="KW-0812">Transmembrane</keyword>
<feature type="signal peptide" evidence="2">
    <location>
        <begin position="1"/>
        <end position="16"/>
    </location>
</feature>
<reference evidence="3" key="1">
    <citation type="submission" date="2015-07" db="EMBL/GenBank/DDBJ databases">
        <title>MeaNS - Measles Nucleotide Surveillance Program.</title>
        <authorList>
            <person name="Tran T."/>
            <person name="Druce J."/>
        </authorList>
    </citation>
    <scope>NUCLEOTIDE SEQUENCE</scope>
    <source>
        <strain evidence="3">UCB-OBI-ISO-001</strain>
        <tissue evidence="3">Gonad</tissue>
    </source>
</reference>
<feature type="chain" id="PRO_5005584141" evidence="2">
    <location>
        <begin position="17"/>
        <end position="244"/>
    </location>
</feature>
<gene>
    <name evidence="3" type="ORF">OCBIM_22034419mg</name>
</gene>
<name>A0A0L8I517_OCTBM</name>
<protein>
    <submittedName>
        <fullName evidence="3">Uncharacterized protein</fullName>
    </submittedName>
</protein>
<dbReference type="OrthoDB" id="6581954at2759"/>
<dbReference type="EMBL" id="KQ416530">
    <property type="protein sequence ID" value="KOF96601.1"/>
    <property type="molecule type" value="Genomic_DNA"/>
</dbReference>
<dbReference type="AlphaFoldDB" id="A0A0L8I517"/>
<keyword evidence="1" id="KW-0472">Membrane</keyword>
<feature type="transmembrane region" description="Helical" evidence="1">
    <location>
        <begin position="108"/>
        <end position="131"/>
    </location>
</feature>
<feature type="transmembrane region" description="Helical" evidence="1">
    <location>
        <begin position="78"/>
        <end position="96"/>
    </location>
</feature>
<keyword evidence="1" id="KW-1133">Transmembrane helix</keyword>
<evidence type="ECO:0000256" key="1">
    <source>
        <dbReference type="SAM" id="Phobius"/>
    </source>
</evidence>
<evidence type="ECO:0000313" key="3">
    <source>
        <dbReference type="EMBL" id="KOF96601.1"/>
    </source>
</evidence>
<keyword evidence="2" id="KW-0732">Signal</keyword>
<evidence type="ECO:0000256" key="2">
    <source>
        <dbReference type="SAM" id="SignalP"/>
    </source>
</evidence>
<proteinExistence type="predicted"/>
<organism evidence="3">
    <name type="scientific">Octopus bimaculoides</name>
    <name type="common">California two-spotted octopus</name>
    <dbReference type="NCBI Taxonomy" id="37653"/>
    <lineage>
        <taxon>Eukaryota</taxon>
        <taxon>Metazoa</taxon>
        <taxon>Spiralia</taxon>
        <taxon>Lophotrochozoa</taxon>
        <taxon>Mollusca</taxon>
        <taxon>Cephalopoda</taxon>
        <taxon>Coleoidea</taxon>
        <taxon>Octopodiformes</taxon>
        <taxon>Octopoda</taxon>
        <taxon>Incirrata</taxon>
        <taxon>Octopodidae</taxon>
        <taxon>Octopus</taxon>
    </lineage>
</organism>